<dbReference type="Proteomes" id="UP000178912">
    <property type="component" value="Unassembled WGS sequence"/>
</dbReference>
<name>A0A1E1JWL0_9HELO</name>
<organism evidence="2 3">
    <name type="scientific">Rhynchosporium agropyri</name>
    <dbReference type="NCBI Taxonomy" id="914238"/>
    <lineage>
        <taxon>Eukaryota</taxon>
        <taxon>Fungi</taxon>
        <taxon>Dikarya</taxon>
        <taxon>Ascomycota</taxon>
        <taxon>Pezizomycotina</taxon>
        <taxon>Leotiomycetes</taxon>
        <taxon>Helotiales</taxon>
        <taxon>Ploettnerulaceae</taxon>
        <taxon>Rhynchosporium</taxon>
    </lineage>
</organism>
<proteinExistence type="predicted"/>
<evidence type="ECO:0000313" key="2">
    <source>
        <dbReference type="EMBL" id="CZS90286.1"/>
    </source>
</evidence>
<feature type="chain" id="PRO_5009445337" description="Secreted protein" evidence="1">
    <location>
        <begin position="21"/>
        <end position="97"/>
    </location>
</feature>
<protein>
    <recommendedName>
        <fullName evidence="4">Secreted protein</fullName>
    </recommendedName>
</protein>
<feature type="signal peptide" evidence="1">
    <location>
        <begin position="1"/>
        <end position="20"/>
    </location>
</feature>
<reference evidence="3" key="1">
    <citation type="submission" date="2016-03" db="EMBL/GenBank/DDBJ databases">
        <authorList>
            <person name="Guldener U."/>
        </authorList>
    </citation>
    <scope>NUCLEOTIDE SEQUENCE [LARGE SCALE GENOMIC DNA]</scope>
    <source>
        <strain evidence="3">04CH-RAC-A.6.1</strain>
    </source>
</reference>
<evidence type="ECO:0000256" key="1">
    <source>
        <dbReference type="SAM" id="SignalP"/>
    </source>
</evidence>
<dbReference type="AlphaFoldDB" id="A0A1E1JWL0"/>
<accession>A0A1E1JWL0</accession>
<keyword evidence="1" id="KW-0732">Signal</keyword>
<gene>
    <name evidence="2" type="ORF">RAG0_01421</name>
</gene>
<evidence type="ECO:0000313" key="3">
    <source>
        <dbReference type="Proteomes" id="UP000178912"/>
    </source>
</evidence>
<dbReference type="EMBL" id="FJUX01000005">
    <property type="protein sequence ID" value="CZS90286.1"/>
    <property type="molecule type" value="Genomic_DNA"/>
</dbReference>
<keyword evidence="3" id="KW-1185">Reference proteome</keyword>
<evidence type="ECO:0008006" key="4">
    <source>
        <dbReference type="Google" id="ProtNLM"/>
    </source>
</evidence>
<sequence length="97" mass="10725">MDVLWMLLLATLSFEGETDTVSVYMPGRRDTEPTILVFRTACTSSRGVLAESWNVAIVLQATFDASLGENGHPWCDDCSGSSRKYDCAIGLATYRWP</sequence>